<dbReference type="SUPFAM" id="SSF56925">
    <property type="entry name" value="OMPA-like"/>
    <property type="match status" value="1"/>
</dbReference>
<reference evidence="1" key="1">
    <citation type="submission" date="2018-05" db="EMBL/GenBank/DDBJ databases">
        <authorList>
            <person name="Lanie J.A."/>
            <person name="Ng W.-L."/>
            <person name="Kazmierczak K.M."/>
            <person name="Andrzejewski T.M."/>
            <person name="Davidsen T.M."/>
            <person name="Wayne K.J."/>
            <person name="Tettelin H."/>
            <person name="Glass J.I."/>
            <person name="Rusch D."/>
            <person name="Podicherti R."/>
            <person name="Tsui H.-C.T."/>
            <person name="Winkler M.E."/>
        </authorList>
    </citation>
    <scope>NUCLEOTIDE SEQUENCE</scope>
</reference>
<dbReference type="InterPro" id="IPR005618">
    <property type="entry name" value="OMPW"/>
</dbReference>
<sequence length="229" mass="24877">MKNSIITQVKKLSFVFVLLSAFISLSGYNFLTAEANAQGVEKFKTAGKFLIGAKVLHLFTDEDSTVSIGGEAKVDDDTIPLLEFRYFFTDNIAIDTILGTTKHNAAAIGTALGDVDLGSVGVIPTTVTLQYHFNSSNNFLPYIGAGINYSFFYDVNPGSVAKVTYHDNTGFAINFGFDYVLSENNYFNIDIKKYSLSTDVFVDAGDAGTATAKVDLDPLALSIGYGWRF</sequence>
<dbReference type="InterPro" id="IPR011250">
    <property type="entry name" value="OMP/PagP_B-barrel"/>
</dbReference>
<name>A0A381QAU0_9ZZZZ</name>
<evidence type="ECO:0008006" key="2">
    <source>
        <dbReference type="Google" id="ProtNLM"/>
    </source>
</evidence>
<accession>A0A381QAU0</accession>
<dbReference type="EMBL" id="UINC01001278">
    <property type="protein sequence ID" value="SUZ76441.1"/>
    <property type="molecule type" value="Genomic_DNA"/>
</dbReference>
<dbReference type="PANTHER" id="PTHR36920">
    <property type="match status" value="1"/>
</dbReference>
<organism evidence="1">
    <name type="scientific">marine metagenome</name>
    <dbReference type="NCBI Taxonomy" id="408172"/>
    <lineage>
        <taxon>unclassified sequences</taxon>
        <taxon>metagenomes</taxon>
        <taxon>ecological metagenomes</taxon>
    </lineage>
</organism>
<dbReference type="GO" id="GO:0055085">
    <property type="term" value="P:transmembrane transport"/>
    <property type="evidence" value="ECO:0007669"/>
    <property type="project" value="TreeGrafter"/>
</dbReference>
<evidence type="ECO:0000313" key="1">
    <source>
        <dbReference type="EMBL" id="SUZ76441.1"/>
    </source>
</evidence>
<dbReference type="AlphaFoldDB" id="A0A381QAU0"/>
<dbReference type="GO" id="GO:0019867">
    <property type="term" value="C:outer membrane"/>
    <property type="evidence" value="ECO:0007669"/>
    <property type="project" value="InterPro"/>
</dbReference>
<protein>
    <recommendedName>
        <fullName evidence="2">OmpW family protein</fullName>
    </recommendedName>
</protein>
<dbReference type="PANTHER" id="PTHR36920:SF1">
    <property type="entry name" value="OUTER MEMBRANE PROTEIN W"/>
    <property type="match status" value="1"/>
</dbReference>
<proteinExistence type="predicted"/>
<dbReference type="Pfam" id="PF03922">
    <property type="entry name" value="OmpW"/>
    <property type="match status" value="1"/>
</dbReference>
<gene>
    <name evidence="1" type="ORF">METZ01_LOCUS29295</name>
</gene>
<dbReference type="Gene3D" id="2.40.160.20">
    <property type="match status" value="1"/>
</dbReference>